<dbReference type="Pfam" id="PF07690">
    <property type="entry name" value="MFS_1"/>
    <property type="match status" value="1"/>
</dbReference>
<feature type="transmembrane region" description="Helical" evidence="7">
    <location>
        <begin position="373"/>
        <end position="392"/>
    </location>
</feature>
<dbReference type="InterPro" id="IPR036259">
    <property type="entry name" value="MFS_trans_sf"/>
</dbReference>
<feature type="transmembrane region" description="Helical" evidence="7">
    <location>
        <begin position="287"/>
        <end position="305"/>
    </location>
</feature>
<evidence type="ECO:0000259" key="8">
    <source>
        <dbReference type="PROSITE" id="PS50850"/>
    </source>
</evidence>
<feature type="transmembrane region" description="Helical" evidence="7">
    <location>
        <begin position="52"/>
        <end position="71"/>
    </location>
</feature>
<sequence>MNKSVTLGDTMKRLLWIACFTYLLIGLTHIIIGSLLTEILDYYNRNYTDGGILIACQSVGFLAGVICSSYISKFLGRRRAVIFAILSIGLAQMAFVSLIPWTWWLIIAVFCGLGFGIIEPLVGSLIIDAIKDKPAVAFSRLEVFFGIGSLIMPIISGWLASTELWRYSFLVLGLYALIICVIWMKVSFGSLDDKLMTKSIEQEEDRQTESTTFLGGKYLLFIGFILFFLIYVGTEVSIMNFLPSILISKLNTETFAATLAVTIFWGAMVAGRLVAGYLAEKMNYARYLMVCCLGTVVFVASLGFISSLWLGYVFIVLIGLMMAGIFGIALVYANQMLQGSTERNTSILIAAGGVGGIVFPLVTGSIMDQFPTMIVSLVLAGLSLFMFAFITFTKGQRSEQASEQLEV</sequence>
<feature type="transmembrane region" description="Helical" evidence="7">
    <location>
        <begin position="167"/>
        <end position="188"/>
    </location>
</feature>
<gene>
    <name evidence="9" type="ORF">GH885_11240</name>
</gene>
<dbReference type="InterPro" id="IPR051788">
    <property type="entry name" value="MFS_Transporter"/>
</dbReference>
<evidence type="ECO:0000256" key="3">
    <source>
        <dbReference type="ARBA" id="ARBA00022448"/>
    </source>
</evidence>
<reference evidence="9 10" key="1">
    <citation type="submission" date="2019-10" db="EMBL/GenBank/DDBJ databases">
        <title>Gracilibacillus salitolerans sp. nov., a moderate halophile isolated from a saline soil in northwest China.</title>
        <authorList>
            <person name="Gan L."/>
        </authorList>
    </citation>
    <scope>NUCLEOTIDE SEQUENCE [LARGE SCALE GENOMIC DNA]</scope>
    <source>
        <strain evidence="9 10">TP2-8</strain>
    </source>
</reference>
<dbReference type="PANTHER" id="PTHR23514:SF3">
    <property type="entry name" value="BYPASS OF STOP CODON PROTEIN 6"/>
    <property type="match status" value="1"/>
</dbReference>
<dbReference type="GO" id="GO:0022857">
    <property type="term" value="F:transmembrane transporter activity"/>
    <property type="evidence" value="ECO:0007669"/>
    <property type="project" value="InterPro"/>
</dbReference>
<dbReference type="PROSITE" id="PS50850">
    <property type="entry name" value="MFS"/>
    <property type="match status" value="1"/>
</dbReference>
<dbReference type="GO" id="GO:0005886">
    <property type="term" value="C:plasma membrane"/>
    <property type="evidence" value="ECO:0007669"/>
    <property type="project" value="UniProtKB-SubCell"/>
</dbReference>
<comment type="subcellular location">
    <subcellularLocation>
        <location evidence="1">Cell membrane</location>
        <topology evidence="1">Multi-pass membrane protein</topology>
    </subcellularLocation>
</comment>
<dbReference type="AlphaFoldDB" id="A0A6N7QXW6"/>
<feature type="transmembrane region" description="Helical" evidence="7">
    <location>
        <begin position="105"/>
        <end position="129"/>
    </location>
</feature>
<feature type="transmembrane region" description="Helical" evidence="7">
    <location>
        <begin position="311"/>
        <end position="333"/>
    </location>
</feature>
<name>A0A6N7QXW6_9BACI</name>
<dbReference type="Proteomes" id="UP000435187">
    <property type="component" value="Unassembled WGS sequence"/>
</dbReference>
<feature type="transmembrane region" description="Helical" evidence="7">
    <location>
        <begin position="254"/>
        <end position="275"/>
    </location>
</feature>
<evidence type="ECO:0000313" key="10">
    <source>
        <dbReference type="Proteomes" id="UP000435187"/>
    </source>
</evidence>
<evidence type="ECO:0000256" key="4">
    <source>
        <dbReference type="ARBA" id="ARBA00022692"/>
    </source>
</evidence>
<comment type="caution">
    <text evidence="9">The sequence shown here is derived from an EMBL/GenBank/DDBJ whole genome shotgun (WGS) entry which is preliminary data.</text>
</comment>
<keyword evidence="6 7" id="KW-0472">Membrane</keyword>
<accession>A0A6N7QXW6</accession>
<keyword evidence="10" id="KW-1185">Reference proteome</keyword>
<feature type="domain" description="Major facilitator superfamily (MFS) profile" evidence="8">
    <location>
        <begin position="14"/>
        <end position="398"/>
    </location>
</feature>
<keyword evidence="4 7" id="KW-0812">Transmembrane</keyword>
<evidence type="ECO:0000256" key="5">
    <source>
        <dbReference type="ARBA" id="ARBA00022989"/>
    </source>
</evidence>
<evidence type="ECO:0000256" key="6">
    <source>
        <dbReference type="ARBA" id="ARBA00023136"/>
    </source>
</evidence>
<dbReference type="PANTHER" id="PTHR23514">
    <property type="entry name" value="BYPASS OF STOP CODON PROTEIN 6"/>
    <property type="match status" value="1"/>
</dbReference>
<feature type="transmembrane region" description="Helical" evidence="7">
    <location>
        <begin position="14"/>
        <end position="32"/>
    </location>
</feature>
<protein>
    <submittedName>
        <fullName evidence="9">MFS transporter</fullName>
    </submittedName>
</protein>
<organism evidence="9 10">
    <name type="scientific">Gracilibacillus thailandensis</name>
    <dbReference type="NCBI Taxonomy" id="563735"/>
    <lineage>
        <taxon>Bacteria</taxon>
        <taxon>Bacillati</taxon>
        <taxon>Bacillota</taxon>
        <taxon>Bacilli</taxon>
        <taxon>Bacillales</taxon>
        <taxon>Bacillaceae</taxon>
        <taxon>Gracilibacillus</taxon>
    </lineage>
</organism>
<dbReference type="SUPFAM" id="SSF103473">
    <property type="entry name" value="MFS general substrate transporter"/>
    <property type="match status" value="1"/>
</dbReference>
<feature type="transmembrane region" description="Helical" evidence="7">
    <location>
        <begin position="218"/>
        <end position="242"/>
    </location>
</feature>
<dbReference type="Gene3D" id="1.20.1250.20">
    <property type="entry name" value="MFS general substrate transporter like domains"/>
    <property type="match status" value="2"/>
</dbReference>
<evidence type="ECO:0000313" key="9">
    <source>
        <dbReference type="EMBL" id="MRI66907.1"/>
    </source>
</evidence>
<keyword evidence="3" id="KW-0813">Transport</keyword>
<comment type="similarity">
    <text evidence="2">Belongs to the major facilitator superfamily.</text>
</comment>
<feature type="transmembrane region" description="Helical" evidence="7">
    <location>
        <begin position="80"/>
        <end position="99"/>
    </location>
</feature>
<feature type="transmembrane region" description="Helical" evidence="7">
    <location>
        <begin position="345"/>
        <end position="367"/>
    </location>
</feature>
<dbReference type="EMBL" id="WJEE01000022">
    <property type="protein sequence ID" value="MRI66907.1"/>
    <property type="molecule type" value="Genomic_DNA"/>
</dbReference>
<dbReference type="InterPro" id="IPR020846">
    <property type="entry name" value="MFS_dom"/>
</dbReference>
<dbReference type="InterPro" id="IPR011701">
    <property type="entry name" value="MFS"/>
</dbReference>
<evidence type="ECO:0000256" key="1">
    <source>
        <dbReference type="ARBA" id="ARBA00004651"/>
    </source>
</evidence>
<feature type="transmembrane region" description="Helical" evidence="7">
    <location>
        <begin position="141"/>
        <end position="161"/>
    </location>
</feature>
<proteinExistence type="inferred from homology"/>
<keyword evidence="5 7" id="KW-1133">Transmembrane helix</keyword>
<evidence type="ECO:0000256" key="2">
    <source>
        <dbReference type="ARBA" id="ARBA00008335"/>
    </source>
</evidence>
<evidence type="ECO:0000256" key="7">
    <source>
        <dbReference type="SAM" id="Phobius"/>
    </source>
</evidence>